<evidence type="ECO:0000256" key="7">
    <source>
        <dbReference type="RuleBase" id="RU361267"/>
    </source>
</evidence>
<dbReference type="InterPro" id="IPR004552">
    <property type="entry name" value="AGP_acyltrans"/>
</dbReference>
<dbReference type="GO" id="GO:0003841">
    <property type="term" value="F:1-acylglycerol-3-phosphate O-acyltransferase activity"/>
    <property type="evidence" value="ECO:0007669"/>
    <property type="project" value="UniProtKB-UniRule"/>
</dbReference>
<dbReference type="Proteomes" id="UP000184447">
    <property type="component" value="Unassembled WGS sequence"/>
</dbReference>
<evidence type="ECO:0000259" key="9">
    <source>
        <dbReference type="SMART" id="SM00563"/>
    </source>
</evidence>
<dbReference type="PANTHER" id="PTHR10434:SF64">
    <property type="entry name" value="1-ACYL-SN-GLYCEROL-3-PHOSPHATE ACYLTRANSFERASE-RELATED"/>
    <property type="match status" value="1"/>
</dbReference>
<evidence type="ECO:0000313" key="10">
    <source>
        <dbReference type="EMBL" id="SHH64384.1"/>
    </source>
</evidence>
<comment type="similarity">
    <text evidence="2 7">Belongs to the 1-acyl-sn-glycerol-3-phosphate acyltransferase family.</text>
</comment>
<evidence type="ECO:0000256" key="2">
    <source>
        <dbReference type="ARBA" id="ARBA00008655"/>
    </source>
</evidence>
<protein>
    <recommendedName>
        <fullName evidence="7">1-acyl-sn-glycerol-3-phosphate acyltransferase</fullName>
        <ecNumber evidence="7">2.3.1.51</ecNumber>
    </recommendedName>
</protein>
<dbReference type="GO" id="GO:0016020">
    <property type="term" value="C:membrane"/>
    <property type="evidence" value="ECO:0007669"/>
    <property type="project" value="InterPro"/>
</dbReference>
<feature type="transmembrane region" description="Helical" evidence="8">
    <location>
        <begin position="6"/>
        <end position="22"/>
    </location>
</feature>
<dbReference type="AlphaFoldDB" id="A0A1M5UN12"/>
<keyword evidence="3 7" id="KW-0444">Lipid biosynthesis</keyword>
<gene>
    <name evidence="10" type="ORF">SAMN02745207_01836</name>
</gene>
<evidence type="ECO:0000256" key="5">
    <source>
        <dbReference type="ARBA" id="ARBA00023098"/>
    </source>
</evidence>
<evidence type="ECO:0000313" key="11">
    <source>
        <dbReference type="Proteomes" id="UP000184447"/>
    </source>
</evidence>
<keyword evidence="11" id="KW-1185">Reference proteome</keyword>
<dbReference type="STRING" id="1121316.SAMN02745207_01836"/>
<keyword evidence="8" id="KW-0812">Transmembrane</keyword>
<evidence type="ECO:0000256" key="4">
    <source>
        <dbReference type="ARBA" id="ARBA00022679"/>
    </source>
</evidence>
<evidence type="ECO:0000256" key="8">
    <source>
        <dbReference type="SAM" id="Phobius"/>
    </source>
</evidence>
<sequence>MRTLYAYIYIFLFMVFSIFRKIKLKIIRKIHGEEAAQVYLRKVVDKWANGILGACLLEVKVIGKEKLPEGNCCFVGNHQSNMDILAILGGLDRNIGIISKKELKKIIVASGWMKELKCVFIDRNDIRESLLAINEGAENLKNGHSMLIFPEGTRSKGPKMNEFKKGSLKMALKAKVPIVPLTVDGGYKYFEGNNYKMKKGVIKITVGQTIYPDKMDREELKNLSEIIYKEIEKNIEY</sequence>
<evidence type="ECO:0000256" key="6">
    <source>
        <dbReference type="ARBA" id="ARBA00023315"/>
    </source>
</evidence>
<dbReference type="SUPFAM" id="SSF69593">
    <property type="entry name" value="Glycerol-3-phosphate (1)-acyltransferase"/>
    <property type="match status" value="1"/>
</dbReference>
<keyword evidence="5 7" id="KW-0443">Lipid metabolism</keyword>
<dbReference type="NCBIfam" id="TIGR00530">
    <property type="entry name" value="AGP_acyltrn"/>
    <property type="match status" value="1"/>
</dbReference>
<dbReference type="GO" id="GO:0006654">
    <property type="term" value="P:phosphatidic acid biosynthetic process"/>
    <property type="evidence" value="ECO:0007669"/>
    <property type="project" value="TreeGrafter"/>
</dbReference>
<comment type="pathway">
    <text evidence="1">Lipid metabolism.</text>
</comment>
<name>A0A1M5UN12_9CLOT</name>
<dbReference type="CDD" id="cd07989">
    <property type="entry name" value="LPLAT_AGPAT-like"/>
    <property type="match status" value="1"/>
</dbReference>
<dbReference type="PANTHER" id="PTHR10434">
    <property type="entry name" value="1-ACYL-SN-GLYCEROL-3-PHOSPHATE ACYLTRANSFERASE"/>
    <property type="match status" value="1"/>
</dbReference>
<dbReference type="RefSeq" id="WP_073338131.1">
    <property type="nucleotide sequence ID" value="NZ_FQXM01000008.1"/>
</dbReference>
<evidence type="ECO:0000256" key="1">
    <source>
        <dbReference type="ARBA" id="ARBA00005189"/>
    </source>
</evidence>
<accession>A0A1M5UN12</accession>
<dbReference type="EC" id="2.3.1.51" evidence="7"/>
<organism evidence="10 11">
    <name type="scientific">Clostridium grantii DSM 8605</name>
    <dbReference type="NCBI Taxonomy" id="1121316"/>
    <lineage>
        <taxon>Bacteria</taxon>
        <taxon>Bacillati</taxon>
        <taxon>Bacillota</taxon>
        <taxon>Clostridia</taxon>
        <taxon>Eubacteriales</taxon>
        <taxon>Clostridiaceae</taxon>
        <taxon>Clostridium</taxon>
    </lineage>
</organism>
<dbReference type="InterPro" id="IPR002123">
    <property type="entry name" value="Plipid/glycerol_acylTrfase"/>
</dbReference>
<keyword evidence="6 7" id="KW-0012">Acyltransferase</keyword>
<comment type="domain">
    <text evidence="7">The HXXXXD motif is essential for acyltransferase activity and may constitute the binding site for the phosphate moiety of the glycerol-3-phosphate.</text>
</comment>
<keyword evidence="4 7" id="KW-0808">Transferase</keyword>
<dbReference type="EMBL" id="FQXM01000008">
    <property type="protein sequence ID" value="SHH64384.1"/>
    <property type="molecule type" value="Genomic_DNA"/>
</dbReference>
<dbReference type="OrthoDB" id="9803035at2"/>
<dbReference type="Pfam" id="PF01553">
    <property type="entry name" value="Acyltransferase"/>
    <property type="match status" value="1"/>
</dbReference>
<evidence type="ECO:0000256" key="3">
    <source>
        <dbReference type="ARBA" id="ARBA00022516"/>
    </source>
</evidence>
<keyword evidence="8" id="KW-0472">Membrane</keyword>
<comment type="catalytic activity">
    <reaction evidence="7">
        <text>a 1-acyl-sn-glycero-3-phosphate + an acyl-CoA = a 1,2-diacyl-sn-glycero-3-phosphate + CoA</text>
        <dbReference type="Rhea" id="RHEA:19709"/>
        <dbReference type="ChEBI" id="CHEBI:57287"/>
        <dbReference type="ChEBI" id="CHEBI:57970"/>
        <dbReference type="ChEBI" id="CHEBI:58342"/>
        <dbReference type="ChEBI" id="CHEBI:58608"/>
        <dbReference type="EC" id="2.3.1.51"/>
    </reaction>
</comment>
<keyword evidence="7" id="KW-0594">Phospholipid biosynthesis</keyword>
<reference evidence="10 11" key="1">
    <citation type="submission" date="2016-11" db="EMBL/GenBank/DDBJ databases">
        <authorList>
            <person name="Jaros S."/>
            <person name="Januszkiewicz K."/>
            <person name="Wedrychowicz H."/>
        </authorList>
    </citation>
    <scope>NUCLEOTIDE SEQUENCE [LARGE SCALE GENOMIC DNA]</scope>
    <source>
        <strain evidence="10 11">DSM 8605</strain>
    </source>
</reference>
<dbReference type="SMART" id="SM00563">
    <property type="entry name" value="PlsC"/>
    <property type="match status" value="1"/>
</dbReference>
<keyword evidence="7" id="KW-1208">Phospholipid metabolism</keyword>
<feature type="domain" description="Phospholipid/glycerol acyltransferase" evidence="9">
    <location>
        <begin position="72"/>
        <end position="186"/>
    </location>
</feature>
<keyword evidence="8" id="KW-1133">Transmembrane helix</keyword>
<proteinExistence type="inferred from homology"/>